<comment type="caution">
    <text evidence="1">The sequence shown here is derived from an EMBL/GenBank/DDBJ whole genome shotgun (WGS) entry which is preliminary data.</text>
</comment>
<name>A0ACB9S7T7_9MYRT</name>
<organism evidence="1 2">
    <name type="scientific">Melastoma candidum</name>
    <dbReference type="NCBI Taxonomy" id="119954"/>
    <lineage>
        <taxon>Eukaryota</taxon>
        <taxon>Viridiplantae</taxon>
        <taxon>Streptophyta</taxon>
        <taxon>Embryophyta</taxon>
        <taxon>Tracheophyta</taxon>
        <taxon>Spermatophyta</taxon>
        <taxon>Magnoliopsida</taxon>
        <taxon>eudicotyledons</taxon>
        <taxon>Gunneridae</taxon>
        <taxon>Pentapetalae</taxon>
        <taxon>rosids</taxon>
        <taxon>malvids</taxon>
        <taxon>Myrtales</taxon>
        <taxon>Melastomataceae</taxon>
        <taxon>Melastomatoideae</taxon>
        <taxon>Melastomateae</taxon>
        <taxon>Melastoma</taxon>
    </lineage>
</organism>
<keyword evidence="2" id="KW-1185">Reference proteome</keyword>
<evidence type="ECO:0000313" key="1">
    <source>
        <dbReference type="EMBL" id="KAI4385894.1"/>
    </source>
</evidence>
<proteinExistence type="predicted"/>
<dbReference type="EMBL" id="CM042881">
    <property type="protein sequence ID" value="KAI4385894.1"/>
    <property type="molecule type" value="Genomic_DNA"/>
</dbReference>
<evidence type="ECO:0000313" key="2">
    <source>
        <dbReference type="Proteomes" id="UP001057402"/>
    </source>
</evidence>
<gene>
    <name evidence="1" type="ORF">MLD38_003882</name>
</gene>
<sequence length="69" mass="7615">MSKTKGYSKARLSNRIWLDLPRPKKPLVRRFQAASTVIQATKGRYVPGVIHLMLALGLGKLPLQAMGGK</sequence>
<protein>
    <submittedName>
        <fullName evidence="1">Uncharacterized protein</fullName>
    </submittedName>
</protein>
<reference evidence="2" key="1">
    <citation type="journal article" date="2023" name="Front. Plant Sci.">
        <title>Chromosomal-level genome assembly of Melastoma candidum provides insights into trichome evolution.</title>
        <authorList>
            <person name="Zhong Y."/>
            <person name="Wu W."/>
            <person name="Sun C."/>
            <person name="Zou P."/>
            <person name="Liu Y."/>
            <person name="Dai S."/>
            <person name="Zhou R."/>
        </authorList>
    </citation>
    <scope>NUCLEOTIDE SEQUENCE [LARGE SCALE GENOMIC DNA]</scope>
</reference>
<accession>A0ACB9S7T7</accession>
<dbReference type="Proteomes" id="UP001057402">
    <property type="component" value="Chromosome 2"/>
</dbReference>